<evidence type="ECO:0000313" key="3">
    <source>
        <dbReference type="EMBL" id="MDF1611237.1"/>
    </source>
</evidence>
<dbReference type="AlphaFoldDB" id="A0AAE3TDA3"/>
<feature type="signal peptide" evidence="2">
    <location>
        <begin position="1"/>
        <end position="19"/>
    </location>
</feature>
<keyword evidence="1" id="KW-0812">Transmembrane</keyword>
<dbReference type="Proteomes" id="UP001221302">
    <property type="component" value="Unassembled WGS sequence"/>
</dbReference>
<sequence>MKKYLIIILFLTLSTFAQTIDTLNFAPTDSVDIKAIVQQQIKEAIKKKSYIQQIALPIENKNNSLKIEKANTKNAPTAKVDLFAKIFASLPLQYKIYLSLSLIIILFVLLRRTLFQLKRKSTKKFKERIVLLREEKIGGSIVNKKKKQIRLKLKDNPITLKQNEKEIALSSKQLNISKGELLLAARLKLLEVSKAQRSL</sequence>
<keyword evidence="2" id="KW-0732">Signal</keyword>
<evidence type="ECO:0000313" key="4">
    <source>
        <dbReference type="Proteomes" id="UP001221302"/>
    </source>
</evidence>
<feature type="transmembrane region" description="Helical" evidence="1">
    <location>
        <begin position="96"/>
        <end position="114"/>
    </location>
</feature>
<keyword evidence="4" id="KW-1185">Reference proteome</keyword>
<accession>A0AAE3TDA3</accession>
<proteinExistence type="predicted"/>
<dbReference type="RefSeq" id="WP_321535003.1">
    <property type="nucleotide sequence ID" value="NZ_JARGDL010000003.1"/>
</dbReference>
<evidence type="ECO:0000256" key="1">
    <source>
        <dbReference type="SAM" id="Phobius"/>
    </source>
</evidence>
<feature type="chain" id="PRO_5042228830" evidence="2">
    <location>
        <begin position="20"/>
        <end position="199"/>
    </location>
</feature>
<dbReference type="EMBL" id="JARGDL010000003">
    <property type="protein sequence ID" value="MDF1611237.1"/>
    <property type="molecule type" value="Genomic_DNA"/>
</dbReference>
<reference evidence="3" key="1">
    <citation type="submission" date="2023-03" db="EMBL/GenBank/DDBJ databases">
        <title>Stygiobacter electus gen. nov., sp. nov., facultatively anaerobic thermotolerant bacterium of the class Ignavibacteria from a well of Yessentuki mineral water deposit.</title>
        <authorList>
            <person name="Podosokorskaya O.A."/>
            <person name="Elcheninov A.G."/>
            <person name="Petrova N.F."/>
            <person name="Zavarzina D.G."/>
            <person name="Kublanov I.V."/>
            <person name="Merkel A.Y."/>
        </authorList>
    </citation>
    <scope>NUCLEOTIDE SEQUENCE</scope>
    <source>
        <strain evidence="3">09-Me</strain>
    </source>
</reference>
<keyword evidence="1" id="KW-1133">Transmembrane helix</keyword>
<protein>
    <submittedName>
        <fullName evidence="3">Uncharacterized protein</fullName>
    </submittedName>
</protein>
<evidence type="ECO:0000256" key="2">
    <source>
        <dbReference type="SAM" id="SignalP"/>
    </source>
</evidence>
<keyword evidence="1" id="KW-0472">Membrane</keyword>
<comment type="caution">
    <text evidence="3">The sequence shown here is derived from an EMBL/GenBank/DDBJ whole genome shotgun (WGS) entry which is preliminary data.</text>
</comment>
<name>A0AAE3TDA3_9BACT</name>
<gene>
    <name evidence="3" type="ORF">P0M35_03680</name>
</gene>
<organism evidence="3 4">
    <name type="scientific">Stygiobacter electus</name>
    <dbReference type="NCBI Taxonomy" id="3032292"/>
    <lineage>
        <taxon>Bacteria</taxon>
        <taxon>Pseudomonadati</taxon>
        <taxon>Ignavibacteriota</taxon>
        <taxon>Ignavibacteria</taxon>
        <taxon>Ignavibacteriales</taxon>
        <taxon>Melioribacteraceae</taxon>
        <taxon>Stygiobacter</taxon>
    </lineage>
</organism>